<name>A0A9P8L359_9PEZI</name>
<evidence type="ECO:0000313" key="1">
    <source>
        <dbReference type="EMBL" id="KAH0541554.1"/>
    </source>
</evidence>
<dbReference type="OrthoDB" id="10458885at2759"/>
<proteinExistence type="predicted"/>
<dbReference type="AlphaFoldDB" id="A0A9P8L359"/>
<dbReference type="Proteomes" id="UP000698800">
    <property type="component" value="Unassembled WGS sequence"/>
</dbReference>
<reference evidence="1" key="1">
    <citation type="submission" date="2021-03" db="EMBL/GenBank/DDBJ databases">
        <title>Comparative genomics and phylogenomic investigation of the class Geoglossomycetes provide insights into ecological specialization and systematics.</title>
        <authorList>
            <person name="Melie T."/>
            <person name="Pirro S."/>
            <person name="Miller A.N."/>
            <person name="Quandt A."/>
        </authorList>
    </citation>
    <scope>NUCLEOTIDE SEQUENCE</scope>
    <source>
        <strain evidence="1">GBOQ0MN5Z8</strain>
    </source>
</reference>
<dbReference type="EMBL" id="JAGHQL010000075">
    <property type="protein sequence ID" value="KAH0541554.1"/>
    <property type="molecule type" value="Genomic_DNA"/>
</dbReference>
<organism evidence="1 2">
    <name type="scientific">Glutinoglossum americanum</name>
    <dbReference type="NCBI Taxonomy" id="1670608"/>
    <lineage>
        <taxon>Eukaryota</taxon>
        <taxon>Fungi</taxon>
        <taxon>Dikarya</taxon>
        <taxon>Ascomycota</taxon>
        <taxon>Pezizomycotina</taxon>
        <taxon>Geoglossomycetes</taxon>
        <taxon>Geoglossales</taxon>
        <taxon>Geoglossaceae</taxon>
        <taxon>Glutinoglossum</taxon>
    </lineage>
</organism>
<accession>A0A9P8L359</accession>
<gene>
    <name evidence="1" type="ORF">FGG08_003966</name>
</gene>
<evidence type="ECO:0000313" key="2">
    <source>
        <dbReference type="Proteomes" id="UP000698800"/>
    </source>
</evidence>
<protein>
    <submittedName>
        <fullName evidence="1">Uncharacterized protein</fullName>
    </submittedName>
</protein>
<keyword evidence="2" id="KW-1185">Reference proteome</keyword>
<comment type="caution">
    <text evidence="1">The sequence shown here is derived from an EMBL/GenBank/DDBJ whole genome shotgun (WGS) entry which is preliminary data.</text>
</comment>
<sequence length="145" mass="16576">MSQIILEEDYLQPAEDDKIIFDYRTLGSYILSHAVTYYYSQIPEIRRHIGQRILSLISDRNVNDLRNASSELFVGLQGFAKDPGDDQRRRGHLDSLCNYGVGLLKSISSNPEKWNFGAWSRPDGRAIVYPSLLKGYYEVVESEAL</sequence>